<gene>
    <name evidence="2" type="ORF">LshimejAT787_0700890</name>
</gene>
<evidence type="ECO:0000313" key="3">
    <source>
        <dbReference type="Proteomes" id="UP001063166"/>
    </source>
</evidence>
<comment type="caution">
    <text evidence="2">The sequence shown here is derived from an EMBL/GenBank/DDBJ whole genome shotgun (WGS) entry which is preliminary data.</text>
</comment>
<dbReference type="AlphaFoldDB" id="A0A9P3ULR3"/>
<feature type="compositionally biased region" description="Low complexity" evidence="1">
    <location>
        <begin position="69"/>
        <end position="81"/>
    </location>
</feature>
<accession>A0A9P3ULR3</accession>
<name>A0A9P3ULR3_LYOSH</name>
<protein>
    <submittedName>
        <fullName evidence="2">Uncharacterized protein</fullName>
    </submittedName>
</protein>
<feature type="region of interest" description="Disordered" evidence="1">
    <location>
        <begin position="53"/>
        <end position="117"/>
    </location>
</feature>
<reference evidence="2" key="1">
    <citation type="submission" date="2022-07" db="EMBL/GenBank/DDBJ databases">
        <title>The genome of Lyophyllum shimeji provides insight into the initial evolution of ectomycorrhizal fungal genome.</title>
        <authorList>
            <person name="Kobayashi Y."/>
            <person name="Shibata T."/>
            <person name="Hirakawa H."/>
            <person name="Shigenobu S."/>
            <person name="Nishiyama T."/>
            <person name="Yamada A."/>
            <person name="Hasebe M."/>
            <person name="Kawaguchi M."/>
        </authorList>
    </citation>
    <scope>NUCLEOTIDE SEQUENCE</scope>
    <source>
        <strain evidence="2">AT787</strain>
    </source>
</reference>
<evidence type="ECO:0000313" key="2">
    <source>
        <dbReference type="EMBL" id="GLB39579.1"/>
    </source>
</evidence>
<keyword evidence="3" id="KW-1185">Reference proteome</keyword>
<proteinExistence type="predicted"/>
<organism evidence="2 3">
    <name type="scientific">Lyophyllum shimeji</name>
    <name type="common">Hon-shimeji</name>
    <name type="synonym">Tricholoma shimeji</name>
    <dbReference type="NCBI Taxonomy" id="47721"/>
    <lineage>
        <taxon>Eukaryota</taxon>
        <taxon>Fungi</taxon>
        <taxon>Dikarya</taxon>
        <taxon>Basidiomycota</taxon>
        <taxon>Agaricomycotina</taxon>
        <taxon>Agaricomycetes</taxon>
        <taxon>Agaricomycetidae</taxon>
        <taxon>Agaricales</taxon>
        <taxon>Tricholomatineae</taxon>
        <taxon>Lyophyllaceae</taxon>
        <taxon>Lyophyllum</taxon>
    </lineage>
</organism>
<dbReference type="Proteomes" id="UP001063166">
    <property type="component" value="Unassembled WGS sequence"/>
</dbReference>
<feature type="compositionally biased region" description="Low complexity" evidence="1">
    <location>
        <begin position="96"/>
        <end position="112"/>
    </location>
</feature>
<dbReference type="EMBL" id="BRPK01000007">
    <property type="protein sequence ID" value="GLB39579.1"/>
    <property type="molecule type" value="Genomic_DNA"/>
</dbReference>
<sequence>MKLEPQPKKFQFFPHVRLLVIVCGLGQIPRIVEASATSWSLSIFFPRPGSLLQNTISEDSSQHEKAPISTVPSSGPASASPPRTPAVPHHRPRSGRPPSSSSNGQGQDQHQGATSEIAWDLAMGIPAFNFNEVADTKEFYPA</sequence>
<evidence type="ECO:0000256" key="1">
    <source>
        <dbReference type="SAM" id="MobiDB-lite"/>
    </source>
</evidence>